<evidence type="ECO:0000313" key="6">
    <source>
        <dbReference type="EMBL" id="KAK9094266.1"/>
    </source>
</evidence>
<dbReference type="GO" id="GO:0034599">
    <property type="term" value="P:cellular response to oxidative stress"/>
    <property type="evidence" value="ECO:0007669"/>
    <property type="project" value="InterPro"/>
</dbReference>
<gene>
    <name evidence="6" type="ORF">Scep_025735</name>
</gene>
<comment type="caution">
    <text evidence="6">The sequence shown here is derived from an EMBL/GenBank/DDBJ whole genome shotgun (WGS) entry which is preliminary data.</text>
</comment>
<sequence>MVTRRCAIFFIHHALAFKGRSHKERSGFEGPWTENPLVFDNSFYKVLLEPKEGLLMLPTEKVLLEDLAFHLYVEKYVDFYFSLCIASTRGFIRMSATIETKNPRIGWESLVIRPPSLPTYDINVVIKLALVEDAGDQGDVTSMATVMGDMEVEAHFLAKEDGSLRR</sequence>
<protein>
    <submittedName>
        <fullName evidence="6">Uncharacterized protein</fullName>
    </submittedName>
</protein>
<evidence type="ECO:0000313" key="7">
    <source>
        <dbReference type="Proteomes" id="UP001419268"/>
    </source>
</evidence>
<dbReference type="InterPro" id="IPR037128">
    <property type="entry name" value="Quinolinate_PRibosylTase_N_sf"/>
</dbReference>
<dbReference type="EMBL" id="JBBNAG010000011">
    <property type="protein sequence ID" value="KAK9094266.1"/>
    <property type="molecule type" value="Genomic_DNA"/>
</dbReference>
<keyword evidence="1" id="KW-0575">Peroxidase</keyword>
<keyword evidence="3" id="KW-0479">Metal-binding</keyword>
<evidence type="ECO:0000256" key="5">
    <source>
        <dbReference type="ARBA" id="ARBA00023004"/>
    </source>
</evidence>
<dbReference type="Gene3D" id="3.90.1170.20">
    <property type="entry name" value="Quinolinate phosphoribosyl transferase, N-terminal domain"/>
    <property type="match status" value="1"/>
</dbReference>
<organism evidence="6 7">
    <name type="scientific">Stephania cephalantha</name>
    <dbReference type="NCBI Taxonomy" id="152367"/>
    <lineage>
        <taxon>Eukaryota</taxon>
        <taxon>Viridiplantae</taxon>
        <taxon>Streptophyta</taxon>
        <taxon>Embryophyta</taxon>
        <taxon>Tracheophyta</taxon>
        <taxon>Spermatophyta</taxon>
        <taxon>Magnoliopsida</taxon>
        <taxon>Ranunculales</taxon>
        <taxon>Menispermaceae</taxon>
        <taxon>Menispermoideae</taxon>
        <taxon>Cissampelideae</taxon>
        <taxon>Stephania</taxon>
    </lineage>
</organism>
<dbReference type="GO" id="GO:0046872">
    <property type="term" value="F:metal ion binding"/>
    <property type="evidence" value="ECO:0007669"/>
    <property type="project" value="UniProtKB-KW"/>
</dbReference>
<evidence type="ECO:0000256" key="3">
    <source>
        <dbReference type="ARBA" id="ARBA00022723"/>
    </source>
</evidence>
<dbReference type="SUPFAM" id="SSF48113">
    <property type="entry name" value="Heme-dependent peroxidases"/>
    <property type="match status" value="1"/>
</dbReference>
<proteinExistence type="predicted"/>
<evidence type="ECO:0000256" key="4">
    <source>
        <dbReference type="ARBA" id="ARBA00023002"/>
    </source>
</evidence>
<dbReference type="PANTHER" id="PTHR31356:SF36">
    <property type="entry name" value="L-ASCORBATE PEROXIDASE 3"/>
    <property type="match status" value="1"/>
</dbReference>
<dbReference type="AlphaFoldDB" id="A0AAP0EIS9"/>
<dbReference type="InterPro" id="IPR010255">
    <property type="entry name" value="Haem_peroxidase_sf"/>
</dbReference>
<keyword evidence="2" id="KW-0349">Heme</keyword>
<reference evidence="6 7" key="1">
    <citation type="submission" date="2024-01" db="EMBL/GenBank/DDBJ databases">
        <title>Genome assemblies of Stephania.</title>
        <authorList>
            <person name="Yang L."/>
        </authorList>
    </citation>
    <scope>NUCLEOTIDE SEQUENCE [LARGE SCALE GENOMIC DNA]</scope>
    <source>
        <strain evidence="6">JXDWG</strain>
        <tissue evidence="6">Leaf</tissue>
    </source>
</reference>
<dbReference type="GO" id="GO:0020037">
    <property type="term" value="F:heme binding"/>
    <property type="evidence" value="ECO:0007669"/>
    <property type="project" value="InterPro"/>
</dbReference>
<evidence type="ECO:0000256" key="2">
    <source>
        <dbReference type="ARBA" id="ARBA00022617"/>
    </source>
</evidence>
<dbReference type="SUPFAM" id="SSF54675">
    <property type="entry name" value="Nicotinate/Quinolinate PRTase N-terminal domain-like"/>
    <property type="match status" value="1"/>
</dbReference>
<keyword evidence="4" id="KW-0560">Oxidoreductase</keyword>
<dbReference type="GO" id="GO:0042744">
    <property type="term" value="P:hydrogen peroxide catabolic process"/>
    <property type="evidence" value="ECO:0007669"/>
    <property type="project" value="TreeGrafter"/>
</dbReference>
<dbReference type="GO" id="GO:0004601">
    <property type="term" value="F:peroxidase activity"/>
    <property type="evidence" value="ECO:0007669"/>
    <property type="project" value="UniProtKB-KW"/>
</dbReference>
<dbReference type="InterPro" id="IPR044831">
    <property type="entry name" value="Ccp1-like"/>
</dbReference>
<dbReference type="PANTHER" id="PTHR31356">
    <property type="entry name" value="THYLAKOID LUMENAL 29 KDA PROTEIN, CHLOROPLASTIC-RELATED"/>
    <property type="match status" value="1"/>
</dbReference>
<dbReference type="GO" id="GO:0000302">
    <property type="term" value="P:response to reactive oxygen species"/>
    <property type="evidence" value="ECO:0007669"/>
    <property type="project" value="TreeGrafter"/>
</dbReference>
<keyword evidence="7" id="KW-1185">Reference proteome</keyword>
<dbReference type="Proteomes" id="UP001419268">
    <property type="component" value="Unassembled WGS sequence"/>
</dbReference>
<accession>A0AAP0EIS9</accession>
<evidence type="ECO:0000256" key="1">
    <source>
        <dbReference type="ARBA" id="ARBA00022559"/>
    </source>
</evidence>
<dbReference type="Gene3D" id="1.10.420.10">
    <property type="entry name" value="Peroxidase, domain 2"/>
    <property type="match status" value="1"/>
</dbReference>
<dbReference type="GO" id="GO:0016763">
    <property type="term" value="F:pentosyltransferase activity"/>
    <property type="evidence" value="ECO:0007669"/>
    <property type="project" value="InterPro"/>
</dbReference>
<name>A0AAP0EIS9_9MAGN</name>
<keyword evidence="5" id="KW-0408">Iron</keyword>